<dbReference type="AlphaFoldDB" id="A0A517PMP0"/>
<dbReference type="Proteomes" id="UP000320421">
    <property type="component" value="Chromosome"/>
</dbReference>
<name>A0A517PMP0_9PLAN</name>
<evidence type="ECO:0000313" key="1">
    <source>
        <dbReference type="EMBL" id="QDT20657.1"/>
    </source>
</evidence>
<accession>A0A517PMP0</accession>
<dbReference type="EMBL" id="CP036266">
    <property type="protein sequence ID" value="QDT20657.1"/>
    <property type="molecule type" value="Genomic_DNA"/>
</dbReference>
<gene>
    <name evidence="1" type="ORF">HG66A1_24450</name>
</gene>
<proteinExistence type="predicted"/>
<reference evidence="1 2" key="1">
    <citation type="submission" date="2019-02" db="EMBL/GenBank/DDBJ databases">
        <title>Deep-cultivation of Planctomycetes and their phenomic and genomic characterization uncovers novel biology.</title>
        <authorList>
            <person name="Wiegand S."/>
            <person name="Jogler M."/>
            <person name="Boedeker C."/>
            <person name="Pinto D."/>
            <person name="Vollmers J."/>
            <person name="Rivas-Marin E."/>
            <person name="Kohn T."/>
            <person name="Peeters S.H."/>
            <person name="Heuer A."/>
            <person name="Rast P."/>
            <person name="Oberbeckmann S."/>
            <person name="Bunk B."/>
            <person name="Jeske O."/>
            <person name="Meyerdierks A."/>
            <person name="Storesund J.E."/>
            <person name="Kallscheuer N."/>
            <person name="Luecker S."/>
            <person name="Lage O.M."/>
            <person name="Pohl T."/>
            <person name="Merkel B.J."/>
            <person name="Hornburger P."/>
            <person name="Mueller R.-W."/>
            <person name="Bruemmer F."/>
            <person name="Labrenz M."/>
            <person name="Spormann A.M."/>
            <person name="Op den Camp H."/>
            <person name="Overmann J."/>
            <person name="Amann R."/>
            <person name="Jetten M.S.M."/>
            <person name="Mascher T."/>
            <person name="Medema M.H."/>
            <person name="Devos D.P."/>
            <person name="Kaster A.-K."/>
            <person name="Ovreas L."/>
            <person name="Rohde M."/>
            <person name="Galperin M.Y."/>
            <person name="Jogler C."/>
        </authorList>
    </citation>
    <scope>NUCLEOTIDE SEQUENCE [LARGE SCALE GENOMIC DNA]</scope>
    <source>
        <strain evidence="1 2">HG66A1</strain>
    </source>
</reference>
<sequence length="49" mass="5639">MDLQPVLCGDLQVLPEYALFPELLLLYWLVPFANLGVYKFNPVCVTIRL</sequence>
<evidence type="ECO:0000313" key="2">
    <source>
        <dbReference type="Proteomes" id="UP000320421"/>
    </source>
</evidence>
<protein>
    <submittedName>
        <fullName evidence="1">Uncharacterized protein</fullName>
    </submittedName>
</protein>
<keyword evidence="2" id="KW-1185">Reference proteome</keyword>
<organism evidence="1 2">
    <name type="scientific">Gimesia chilikensis</name>
    <dbReference type="NCBI Taxonomy" id="2605989"/>
    <lineage>
        <taxon>Bacteria</taxon>
        <taxon>Pseudomonadati</taxon>
        <taxon>Planctomycetota</taxon>
        <taxon>Planctomycetia</taxon>
        <taxon>Planctomycetales</taxon>
        <taxon>Planctomycetaceae</taxon>
        <taxon>Gimesia</taxon>
    </lineage>
</organism>